<feature type="compositionally biased region" description="Acidic residues" evidence="1">
    <location>
        <begin position="126"/>
        <end position="138"/>
    </location>
</feature>
<gene>
    <name evidence="2" type="ORF">B0H65DRAFT_566026</name>
</gene>
<dbReference type="AlphaFoldDB" id="A0AAE0J0G7"/>
<reference evidence="2" key="1">
    <citation type="journal article" date="2023" name="Mol. Phylogenet. Evol.">
        <title>Genome-scale phylogeny and comparative genomics of the fungal order Sordariales.</title>
        <authorList>
            <person name="Hensen N."/>
            <person name="Bonometti L."/>
            <person name="Westerberg I."/>
            <person name="Brannstrom I.O."/>
            <person name="Guillou S."/>
            <person name="Cros-Aarteil S."/>
            <person name="Calhoun S."/>
            <person name="Haridas S."/>
            <person name="Kuo A."/>
            <person name="Mondo S."/>
            <person name="Pangilinan J."/>
            <person name="Riley R."/>
            <person name="LaButti K."/>
            <person name="Andreopoulos B."/>
            <person name="Lipzen A."/>
            <person name="Chen C."/>
            <person name="Yan M."/>
            <person name="Daum C."/>
            <person name="Ng V."/>
            <person name="Clum A."/>
            <person name="Steindorff A."/>
            <person name="Ohm R.A."/>
            <person name="Martin F."/>
            <person name="Silar P."/>
            <person name="Natvig D.O."/>
            <person name="Lalanne C."/>
            <person name="Gautier V."/>
            <person name="Ament-Velasquez S.L."/>
            <person name="Kruys A."/>
            <person name="Hutchinson M.I."/>
            <person name="Powell A.J."/>
            <person name="Barry K."/>
            <person name="Miller A.N."/>
            <person name="Grigoriev I.V."/>
            <person name="Debuchy R."/>
            <person name="Gladieux P."/>
            <person name="Hiltunen Thoren M."/>
            <person name="Johannesson H."/>
        </authorList>
    </citation>
    <scope>NUCLEOTIDE SEQUENCE</scope>
    <source>
        <strain evidence="2">CBS 560.94</strain>
    </source>
</reference>
<keyword evidence="3" id="KW-1185">Reference proteome</keyword>
<sequence>MICTGCTAGVAGRGPNLYCWQCFHTRKCARLRRERKDDNCPGCLWEKCPNRQFGWENHRREKHKLYPINDEENNDDENNDEESNYEGDNDEEDSDEESNYEGDNDEQHNDEENNDDRNDNKHNDKEEDNNDEDNDSEDDKWRGWHKEFCLQSKQTGLGYYCRGCLWTGCPNRSRGHLFYNIWGIYPNSDYKNNDNENGGNENDENDEKENEDNDYNNEYENKEEDDDDDD</sequence>
<dbReference type="Proteomes" id="UP001278500">
    <property type="component" value="Unassembled WGS sequence"/>
</dbReference>
<feature type="compositionally biased region" description="Acidic residues" evidence="1">
    <location>
        <begin position="201"/>
        <end position="230"/>
    </location>
</feature>
<proteinExistence type="predicted"/>
<evidence type="ECO:0000313" key="3">
    <source>
        <dbReference type="Proteomes" id="UP001278500"/>
    </source>
</evidence>
<dbReference type="EMBL" id="JAUEPP010000010">
    <property type="protein sequence ID" value="KAK3334629.1"/>
    <property type="molecule type" value="Genomic_DNA"/>
</dbReference>
<feature type="region of interest" description="Disordered" evidence="1">
    <location>
        <begin position="188"/>
        <end position="230"/>
    </location>
</feature>
<evidence type="ECO:0000256" key="1">
    <source>
        <dbReference type="SAM" id="MobiDB-lite"/>
    </source>
</evidence>
<feature type="compositionally biased region" description="Basic and acidic residues" evidence="1">
    <location>
        <begin position="105"/>
        <end position="125"/>
    </location>
</feature>
<comment type="caution">
    <text evidence="2">The sequence shown here is derived from an EMBL/GenBank/DDBJ whole genome shotgun (WGS) entry which is preliminary data.</text>
</comment>
<name>A0AAE0J0G7_9PEZI</name>
<accession>A0AAE0J0G7</accession>
<organism evidence="2 3">
    <name type="scientific">Neurospora tetraspora</name>
    <dbReference type="NCBI Taxonomy" id="94610"/>
    <lineage>
        <taxon>Eukaryota</taxon>
        <taxon>Fungi</taxon>
        <taxon>Dikarya</taxon>
        <taxon>Ascomycota</taxon>
        <taxon>Pezizomycotina</taxon>
        <taxon>Sordariomycetes</taxon>
        <taxon>Sordariomycetidae</taxon>
        <taxon>Sordariales</taxon>
        <taxon>Sordariaceae</taxon>
        <taxon>Neurospora</taxon>
    </lineage>
</organism>
<feature type="region of interest" description="Disordered" evidence="1">
    <location>
        <begin position="66"/>
        <end position="140"/>
    </location>
</feature>
<evidence type="ECO:0000313" key="2">
    <source>
        <dbReference type="EMBL" id="KAK3334629.1"/>
    </source>
</evidence>
<dbReference type="RefSeq" id="XP_062676795.1">
    <property type="nucleotide sequence ID" value="XM_062830309.1"/>
</dbReference>
<feature type="compositionally biased region" description="Acidic residues" evidence="1">
    <location>
        <begin position="69"/>
        <end position="104"/>
    </location>
</feature>
<protein>
    <submittedName>
        <fullName evidence="2">Uncharacterized protein</fullName>
    </submittedName>
</protein>
<dbReference type="GeneID" id="87867463"/>
<reference evidence="2" key="2">
    <citation type="submission" date="2023-06" db="EMBL/GenBank/DDBJ databases">
        <authorList>
            <consortium name="Lawrence Berkeley National Laboratory"/>
            <person name="Haridas S."/>
            <person name="Hensen N."/>
            <person name="Bonometti L."/>
            <person name="Westerberg I."/>
            <person name="Brannstrom I.O."/>
            <person name="Guillou S."/>
            <person name="Cros-Aarteil S."/>
            <person name="Calhoun S."/>
            <person name="Kuo A."/>
            <person name="Mondo S."/>
            <person name="Pangilinan J."/>
            <person name="Riley R."/>
            <person name="Labutti K."/>
            <person name="Andreopoulos B."/>
            <person name="Lipzen A."/>
            <person name="Chen C."/>
            <person name="Yanf M."/>
            <person name="Daum C."/>
            <person name="Ng V."/>
            <person name="Clum A."/>
            <person name="Steindorff A."/>
            <person name="Ohm R."/>
            <person name="Martin F."/>
            <person name="Silar P."/>
            <person name="Natvig D."/>
            <person name="Lalanne C."/>
            <person name="Gautier V."/>
            <person name="Ament-Velasquez S.L."/>
            <person name="Kruys A."/>
            <person name="Hutchinson M.I."/>
            <person name="Powell A.J."/>
            <person name="Barry K."/>
            <person name="Miller A.N."/>
            <person name="Grigoriev I.V."/>
            <person name="Debuchy R."/>
            <person name="Gladieux P."/>
            <person name="Thoren M.H."/>
            <person name="Johannesson H."/>
        </authorList>
    </citation>
    <scope>NUCLEOTIDE SEQUENCE</scope>
    <source>
        <strain evidence="2">CBS 560.94</strain>
    </source>
</reference>